<evidence type="ECO:0000313" key="2">
    <source>
        <dbReference type="Proteomes" id="UP000004322"/>
    </source>
</evidence>
<organism evidence="1 2">
    <name type="scientific">Streptococcus criceti HS-6</name>
    <dbReference type="NCBI Taxonomy" id="873449"/>
    <lineage>
        <taxon>Bacteria</taxon>
        <taxon>Bacillati</taxon>
        <taxon>Bacillota</taxon>
        <taxon>Bacilli</taxon>
        <taxon>Lactobacillales</taxon>
        <taxon>Streptococcaceae</taxon>
        <taxon>Streptococcus</taxon>
    </lineage>
</organism>
<keyword evidence="2" id="KW-1185">Reference proteome</keyword>
<dbReference type="EMBL" id="AEUV02000002">
    <property type="protein sequence ID" value="EHI73713.1"/>
    <property type="molecule type" value="Genomic_DNA"/>
</dbReference>
<name>G5JN33_STRCG</name>
<dbReference type="AlphaFoldDB" id="G5JN33"/>
<accession>G5JN33</accession>
<evidence type="ECO:0000313" key="1">
    <source>
        <dbReference type="EMBL" id="EHI73713.1"/>
    </source>
</evidence>
<comment type="caution">
    <text evidence="1">The sequence shown here is derived from an EMBL/GenBank/DDBJ whole genome shotgun (WGS) entry which is preliminary data.</text>
</comment>
<gene>
    <name evidence="1" type="ORF">STRCR_1368</name>
</gene>
<proteinExistence type="predicted"/>
<sequence length="39" mass="4662">MKKRLKIKKLPSSHVIKQLARIKTYHFDQTVFPLSGLFY</sequence>
<dbReference type="Proteomes" id="UP000004322">
    <property type="component" value="Unassembled WGS sequence"/>
</dbReference>
<reference evidence="1" key="1">
    <citation type="submission" date="2011-07" db="EMBL/GenBank/DDBJ databases">
        <authorList>
            <person name="Stanhope M.J."/>
            <person name="Durkin A.S."/>
            <person name="Hostetler J."/>
            <person name="Kim M."/>
            <person name="Radune D."/>
            <person name="Singh I."/>
            <person name="Town C.D."/>
        </authorList>
    </citation>
    <scope>NUCLEOTIDE SEQUENCE [LARGE SCALE GENOMIC DNA]</scope>
    <source>
        <strain evidence="1">HS-6</strain>
    </source>
</reference>
<protein>
    <submittedName>
        <fullName evidence="1">Uncharacterized protein</fullName>
    </submittedName>
</protein>